<evidence type="ECO:0000313" key="2">
    <source>
        <dbReference type="Proteomes" id="UP001243375"/>
    </source>
</evidence>
<dbReference type="Proteomes" id="UP001243375">
    <property type="component" value="Unassembled WGS sequence"/>
</dbReference>
<comment type="caution">
    <text evidence="1">The sequence shown here is derived from an EMBL/GenBank/DDBJ whole genome shotgun (WGS) entry which is preliminary data.</text>
</comment>
<reference evidence="1" key="1">
    <citation type="submission" date="2023-04" db="EMBL/GenBank/DDBJ databases">
        <title>Draft Genome sequencing of Naganishia species isolated from polar environments using Oxford Nanopore Technology.</title>
        <authorList>
            <person name="Leo P."/>
            <person name="Venkateswaran K."/>
        </authorList>
    </citation>
    <scope>NUCLEOTIDE SEQUENCE</scope>
    <source>
        <strain evidence="1">MNA-CCFEE 5425</strain>
    </source>
</reference>
<dbReference type="EMBL" id="JASBWU010000011">
    <property type="protein sequence ID" value="KAJ9118117.1"/>
    <property type="molecule type" value="Genomic_DNA"/>
</dbReference>
<organism evidence="1 2">
    <name type="scientific">Naganishia vaughanmartiniae</name>
    <dbReference type="NCBI Taxonomy" id="1424756"/>
    <lineage>
        <taxon>Eukaryota</taxon>
        <taxon>Fungi</taxon>
        <taxon>Dikarya</taxon>
        <taxon>Basidiomycota</taxon>
        <taxon>Agaricomycotina</taxon>
        <taxon>Tremellomycetes</taxon>
        <taxon>Filobasidiales</taxon>
        <taxon>Filobasidiaceae</taxon>
        <taxon>Naganishia</taxon>
    </lineage>
</organism>
<name>A0ACC2X2J9_9TREE</name>
<gene>
    <name evidence="1" type="ORF">QFC22_004018</name>
</gene>
<evidence type="ECO:0000313" key="1">
    <source>
        <dbReference type="EMBL" id="KAJ9118117.1"/>
    </source>
</evidence>
<proteinExistence type="predicted"/>
<keyword evidence="2" id="KW-1185">Reference proteome</keyword>
<protein>
    <submittedName>
        <fullName evidence="1">Uncharacterized protein</fullName>
    </submittedName>
</protein>
<accession>A0ACC2X2J9</accession>
<sequence>MSFPESPYHVLRRLLSICYNSPLETSSFYASLLHDLFAEDLQKGVALDVCCLDSSDRSTDASHSVTSGKEGTRGKGKSAASRSARTESSSDPEPSTSTGTPHEQRIPLHQPLIIKKLDVNPHLAIHLRAWIHIGAKDYYSAIHLIRDRVYSSSSSSDPSSSRWKDDRRDSNTSHAAVDLTQLILPFDGAREKVQQNHTGSCLECAMILAEACQALGRYEEGRRLLKSVHESTATANRDSNLSITLVKPASFPTPSALTLARLSALANHERMTKSSAGPPGVDTEMEKEERQPDAIRYYEVAMRDDPWLWEAWRGMCDFDSVAHLHLAQNRRRTIIRTIQRRKPQPPTPSLPLGPAPRLCTPTHPQGTASLVPATVEYEVTFHHPFVPTNDGDHL</sequence>